<protein>
    <submittedName>
        <fullName evidence="1">Uncharacterized protein</fullName>
    </submittedName>
</protein>
<evidence type="ECO:0000313" key="1">
    <source>
        <dbReference type="EMBL" id="KAH7861526.1"/>
    </source>
</evidence>
<organism evidence="1 2">
    <name type="scientific">Vaccinium darrowii</name>
    <dbReference type="NCBI Taxonomy" id="229202"/>
    <lineage>
        <taxon>Eukaryota</taxon>
        <taxon>Viridiplantae</taxon>
        <taxon>Streptophyta</taxon>
        <taxon>Embryophyta</taxon>
        <taxon>Tracheophyta</taxon>
        <taxon>Spermatophyta</taxon>
        <taxon>Magnoliopsida</taxon>
        <taxon>eudicotyledons</taxon>
        <taxon>Gunneridae</taxon>
        <taxon>Pentapetalae</taxon>
        <taxon>asterids</taxon>
        <taxon>Ericales</taxon>
        <taxon>Ericaceae</taxon>
        <taxon>Vaccinioideae</taxon>
        <taxon>Vaccinieae</taxon>
        <taxon>Vaccinium</taxon>
    </lineage>
</organism>
<accession>A0ACB7Z7Y5</accession>
<evidence type="ECO:0000313" key="2">
    <source>
        <dbReference type="Proteomes" id="UP000828048"/>
    </source>
</evidence>
<gene>
    <name evidence="1" type="ORF">Vadar_027381</name>
</gene>
<name>A0ACB7Z7Y5_9ERIC</name>
<keyword evidence="2" id="KW-1185">Reference proteome</keyword>
<reference evidence="1 2" key="1">
    <citation type="journal article" date="2021" name="Hortic Res">
        <title>High-quality reference genome and annotation aids understanding of berry development for evergreen blueberry (Vaccinium darrowii).</title>
        <authorList>
            <person name="Yu J."/>
            <person name="Hulse-Kemp A.M."/>
            <person name="Babiker E."/>
            <person name="Staton M."/>
        </authorList>
    </citation>
    <scope>NUCLEOTIDE SEQUENCE [LARGE SCALE GENOMIC DNA]</scope>
    <source>
        <strain evidence="2">cv. NJ 8807/NJ 8810</strain>
        <tissue evidence="1">Young leaf</tissue>
    </source>
</reference>
<proteinExistence type="predicted"/>
<dbReference type="Proteomes" id="UP000828048">
    <property type="component" value="Chromosome 4"/>
</dbReference>
<dbReference type="EMBL" id="CM037154">
    <property type="protein sequence ID" value="KAH7861526.1"/>
    <property type="molecule type" value="Genomic_DNA"/>
</dbReference>
<sequence>MDQINLSEEALSYKKGLVDMNDMNSMIESKLNDQVELHNNIKLKFIKGAKERRELYNKILDLKGNIRVFCRCRSFNTDEIGQELQWPWILKLLKMVN</sequence>
<comment type="caution">
    <text evidence="1">The sequence shown here is derived from an EMBL/GenBank/DDBJ whole genome shotgun (WGS) entry which is preliminary data.</text>
</comment>